<evidence type="ECO:0000313" key="1">
    <source>
        <dbReference type="EMBL" id="UNY50192.1"/>
    </source>
</evidence>
<evidence type="ECO:0000313" key="2">
    <source>
        <dbReference type="Proteomes" id="UP000832073"/>
    </source>
</evidence>
<accession>A0AAE9G9F7</accession>
<dbReference type="Proteomes" id="UP000832073">
    <property type="component" value="Segment"/>
</dbReference>
<proteinExistence type="predicted"/>
<keyword evidence="1" id="KW-0269">Exonuclease</keyword>
<protein>
    <submittedName>
        <fullName evidence="1">Exonuclease</fullName>
    </submittedName>
</protein>
<dbReference type="SUPFAM" id="SSF53098">
    <property type="entry name" value="Ribonuclease H-like"/>
    <property type="match status" value="1"/>
</dbReference>
<reference evidence="1" key="1">
    <citation type="submission" date="2022-02" db="EMBL/GenBank/DDBJ databases">
        <authorList>
            <person name="Pu M."/>
            <person name="Li Y."/>
            <person name="Han P."/>
            <person name="Fan H."/>
            <person name="Tong Y."/>
        </authorList>
    </citation>
    <scope>NUCLEOTIDE SEQUENCE</scope>
</reference>
<keyword evidence="1" id="KW-0378">Hydrolase</keyword>
<organism evidence="1 2">
    <name type="scientific">Stenotrophomonas phage vB_SmeS_BUCT700</name>
    <dbReference type="NCBI Taxonomy" id="2924895"/>
    <lineage>
        <taxon>Viruses</taxon>
        <taxon>Duplodnaviria</taxon>
        <taxon>Heunggongvirae</taxon>
        <taxon>Uroviricota</taxon>
        <taxon>Caudoviricetes</taxon>
        <taxon>Autographivirales</taxon>
        <taxon>Autonotataviridae</taxon>
        <taxon>Gujervirinae</taxon>
        <taxon>Smasvirus</taxon>
        <taxon>Smasvirus BUCT700</taxon>
    </lineage>
</organism>
<name>A0AAE9G9F7_9CAUD</name>
<keyword evidence="1" id="KW-0540">Nuclease</keyword>
<dbReference type="GO" id="GO:0004527">
    <property type="term" value="F:exonuclease activity"/>
    <property type="evidence" value="ECO:0007669"/>
    <property type="project" value="UniProtKB-KW"/>
</dbReference>
<keyword evidence="2" id="KW-1185">Reference proteome</keyword>
<sequence>MKRVTFSQLMKRAPKSGPKIICLDIETFPIEFYGWGMFNNNFSVKQIKRDWSLMSFSAEWLDDDANFYVDQRREKDVFNDRKQAQYLWQLLNVADFILARNGKKFDLRKIKARLAILGFPPISPISVIDPLLLNRNEFAFTSQKLEYTTGVIVPELRKYDHGKFPGFDLWRACIENLPGAWDECEEYNRIDVGSMKAEYFKLRGWYSQHPNLAVYFKADGTEFRCNKCGHHEMIAVDGPAYTQVGTYQKLQCLQCGGYSRGRKLTTDAEARKHITVPA</sequence>
<dbReference type="EMBL" id="OM735686">
    <property type="protein sequence ID" value="UNY50192.1"/>
    <property type="molecule type" value="Genomic_DNA"/>
</dbReference>
<dbReference type="InterPro" id="IPR012337">
    <property type="entry name" value="RNaseH-like_sf"/>
</dbReference>